<dbReference type="PANTHER" id="PTHR44329">
    <property type="entry name" value="SERINE/THREONINE-PROTEIN KINASE TNNI3K-RELATED"/>
    <property type="match status" value="1"/>
</dbReference>
<dbReference type="InterPro" id="IPR000719">
    <property type="entry name" value="Prot_kinase_dom"/>
</dbReference>
<evidence type="ECO:0000256" key="4">
    <source>
        <dbReference type="ARBA" id="ARBA00022840"/>
    </source>
</evidence>
<evidence type="ECO:0000259" key="5">
    <source>
        <dbReference type="PROSITE" id="PS50011"/>
    </source>
</evidence>
<keyword evidence="1" id="KW-0808">Transferase</keyword>
<dbReference type="PROSITE" id="PS50011">
    <property type="entry name" value="PROTEIN_KINASE_DOM"/>
    <property type="match status" value="1"/>
</dbReference>
<keyword evidence="4" id="KW-0067">ATP-binding</keyword>
<keyword evidence="2" id="KW-0547">Nucleotide-binding</keyword>
<keyword evidence="3" id="KW-0418">Kinase</keyword>
<dbReference type="OrthoDB" id="5979581at2759"/>
<dbReference type="InterPro" id="IPR011009">
    <property type="entry name" value="Kinase-like_dom_sf"/>
</dbReference>
<protein>
    <submittedName>
        <fullName evidence="6">Dun1p</fullName>
    </submittedName>
</protein>
<feature type="domain" description="Protein kinase" evidence="5">
    <location>
        <begin position="109"/>
        <end position="424"/>
    </location>
</feature>
<comment type="caution">
    <text evidence="6">The sequence shown here is derived from an EMBL/GenBank/DDBJ whole genome shotgun (WGS) entry which is preliminary data.</text>
</comment>
<organism evidence="6 7">
    <name type="scientific">Rhizophagus irregularis (strain DAOM 197198w)</name>
    <name type="common">Glomus intraradices</name>
    <dbReference type="NCBI Taxonomy" id="1432141"/>
    <lineage>
        <taxon>Eukaryota</taxon>
        <taxon>Fungi</taxon>
        <taxon>Fungi incertae sedis</taxon>
        <taxon>Mucoromycota</taxon>
        <taxon>Glomeromycotina</taxon>
        <taxon>Glomeromycetes</taxon>
        <taxon>Glomerales</taxon>
        <taxon>Glomeraceae</taxon>
        <taxon>Rhizophagus</taxon>
    </lineage>
</organism>
<evidence type="ECO:0000256" key="1">
    <source>
        <dbReference type="ARBA" id="ARBA00022679"/>
    </source>
</evidence>
<dbReference type="PANTHER" id="PTHR44329:SF288">
    <property type="entry name" value="MITOGEN-ACTIVATED PROTEIN KINASE KINASE KINASE 20"/>
    <property type="match status" value="1"/>
</dbReference>
<dbReference type="SMR" id="A0A015LUN6"/>
<keyword evidence="7" id="KW-1185">Reference proteome</keyword>
<dbReference type="Gene3D" id="1.10.510.10">
    <property type="entry name" value="Transferase(Phosphotransferase) domain 1"/>
    <property type="match status" value="1"/>
</dbReference>
<gene>
    <name evidence="6" type="ORF">RirG_198580</name>
</gene>
<dbReference type="InterPro" id="IPR051681">
    <property type="entry name" value="Ser/Thr_Kinases-Pseudokinases"/>
</dbReference>
<accession>A0A015LUN6</accession>
<dbReference type="HOGENOM" id="CLU_000288_7_34_1"/>
<reference evidence="6 7" key="1">
    <citation type="submission" date="2014-02" db="EMBL/GenBank/DDBJ databases">
        <title>Single nucleus genome sequencing reveals high similarity among nuclei of an endomycorrhizal fungus.</title>
        <authorList>
            <person name="Lin K."/>
            <person name="Geurts R."/>
            <person name="Zhang Z."/>
            <person name="Limpens E."/>
            <person name="Saunders D.G."/>
            <person name="Mu D."/>
            <person name="Pang E."/>
            <person name="Cao H."/>
            <person name="Cha H."/>
            <person name="Lin T."/>
            <person name="Zhou Q."/>
            <person name="Shang Y."/>
            <person name="Li Y."/>
            <person name="Ivanov S."/>
            <person name="Sharma T."/>
            <person name="Velzen R.V."/>
            <person name="Ruijter N.D."/>
            <person name="Aanen D.K."/>
            <person name="Win J."/>
            <person name="Kamoun S."/>
            <person name="Bisseling T."/>
            <person name="Huang S."/>
        </authorList>
    </citation>
    <scope>NUCLEOTIDE SEQUENCE [LARGE SCALE GENOMIC DNA]</scope>
    <source>
        <strain evidence="7">DAOM197198w</strain>
    </source>
</reference>
<dbReference type="GO" id="GO:0004674">
    <property type="term" value="F:protein serine/threonine kinase activity"/>
    <property type="evidence" value="ECO:0007669"/>
    <property type="project" value="TreeGrafter"/>
</dbReference>
<evidence type="ECO:0000256" key="2">
    <source>
        <dbReference type="ARBA" id="ARBA00022741"/>
    </source>
</evidence>
<evidence type="ECO:0000256" key="3">
    <source>
        <dbReference type="ARBA" id="ARBA00022777"/>
    </source>
</evidence>
<dbReference type="Proteomes" id="UP000022910">
    <property type="component" value="Unassembled WGS sequence"/>
</dbReference>
<proteinExistence type="predicted"/>
<dbReference type="AlphaFoldDB" id="A0A015LUN6"/>
<sequence>MNNNILISNNTPLRQSTQTAVNNKIKKLCNECNIGLASYKNLQLCFTCYTIQEVCKFKKSGNKIIDDFIRYTQIDYCSHAEFGSPYKSINYKQTNKNSMILEFVPYDQFKNVEFIAEGGFSKIYKATWIDGPIFNLNFRENTKIVRHHNYIVVLKKLNDSKNITSKNLNELKVFYDFTSAECKENTINILEILNKLLNNNKSHISEYFGITQDPISQDIMIIMPYYDFGDLKHYVSNYFYNICWQEKLENLSKIITGLKHIHGVNIVHRDLHSGNIFFNSKNNPNVYLTDYYHNNSKYDVIIGDLGINKSSTESADDNENYGIIPYMAPEIFLRQKYTKASDIYSFGMIMWELMTGRRPFWDQNHNTDLIIKICDGLRPPIVTNAPEGYIELMKECWHFDPEKRPLAMELYDKIKKMTSCEEWGKKTKIIKSPDIGPVTINNSGAVYKSRPLSGMIQSAMSLRSSRSTKSIKLETDPFYYYQENNMELSGKRKADNDSNEDDNDKDYFTKEIELDINKDLNQSHDGYITKEIDLEINTL</sequence>
<dbReference type="GO" id="GO:0005524">
    <property type="term" value="F:ATP binding"/>
    <property type="evidence" value="ECO:0007669"/>
    <property type="project" value="UniProtKB-KW"/>
</dbReference>
<name>A0A015LUN6_RHIIW</name>
<dbReference type="SUPFAM" id="SSF56112">
    <property type="entry name" value="Protein kinase-like (PK-like)"/>
    <property type="match status" value="1"/>
</dbReference>
<dbReference type="EMBL" id="JEMT01026897">
    <property type="protein sequence ID" value="EXX58373.1"/>
    <property type="molecule type" value="Genomic_DNA"/>
</dbReference>
<dbReference type="Pfam" id="PF07714">
    <property type="entry name" value="PK_Tyr_Ser-Thr"/>
    <property type="match status" value="1"/>
</dbReference>
<dbReference type="InterPro" id="IPR001245">
    <property type="entry name" value="Ser-Thr/Tyr_kinase_cat_dom"/>
</dbReference>
<evidence type="ECO:0000313" key="6">
    <source>
        <dbReference type="EMBL" id="EXX58373.1"/>
    </source>
</evidence>
<evidence type="ECO:0000313" key="7">
    <source>
        <dbReference type="Proteomes" id="UP000022910"/>
    </source>
</evidence>